<comment type="caution">
    <text evidence="2">The sequence shown here is derived from an EMBL/GenBank/DDBJ whole genome shotgun (WGS) entry which is preliminary data.</text>
</comment>
<gene>
    <name evidence="2" type="ORF">HF519_21020</name>
</gene>
<evidence type="ECO:0000313" key="3">
    <source>
        <dbReference type="Proteomes" id="UP000586918"/>
    </source>
</evidence>
<accession>A0A848DNA7</accession>
<name>A0A848DNA7_9PSEU</name>
<feature type="region of interest" description="Disordered" evidence="1">
    <location>
        <begin position="265"/>
        <end position="287"/>
    </location>
</feature>
<dbReference type="PROSITE" id="PS51318">
    <property type="entry name" value="TAT"/>
    <property type="match status" value="1"/>
</dbReference>
<dbReference type="EMBL" id="JAAXKZ010000091">
    <property type="protein sequence ID" value="NMH94013.1"/>
    <property type="molecule type" value="Genomic_DNA"/>
</dbReference>
<proteinExistence type="predicted"/>
<dbReference type="Proteomes" id="UP000586918">
    <property type="component" value="Unassembled WGS sequence"/>
</dbReference>
<evidence type="ECO:0000256" key="1">
    <source>
        <dbReference type="SAM" id="MobiDB-lite"/>
    </source>
</evidence>
<keyword evidence="3" id="KW-1185">Reference proteome</keyword>
<protein>
    <recommendedName>
        <fullName evidence="4">MucB/RseB N-terminal domain-containing protein</fullName>
    </recommendedName>
</protein>
<dbReference type="AlphaFoldDB" id="A0A848DNA7"/>
<reference evidence="2 3" key="1">
    <citation type="submission" date="2020-04" db="EMBL/GenBank/DDBJ databases">
        <authorList>
            <person name="Klaysubun C."/>
            <person name="Duangmal K."/>
            <person name="Lipun K."/>
        </authorList>
    </citation>
    <scope>NUCLEOTIDE SEQUENCE [LARGE SCALE GENOMIC DNA]</scope>
    <source>
        <strain evidence="2 3">DSM 45300</strain>
    </source>
</reference>
<dbReference type="InterPro" id="IPR006311">
    <property type="entry name" value="TAT_signal"/>
</dbReference>
<evidence type="ECO:0000313" key="2">
    <source>
        <dbReference type="EMBL" id="NMH94013.1"/>
    </source>
</evidence>
<sequence>MASSDDMVAAHRFSRRWLLVAAGAAALVGLGVARDAPPAGAGPDRTPEQWRTLLLGSAAQPYVGYALSRGRLGLPDLPQLEQVTELLASTTRIRAFVAGPDRWRVDELTPAGERGTYRLGDVDAVWDFGANQLTRVIGTTPVRLPRAADLLPPELARRLVGLAPGDSVSALPARRIAHHSAAGVRVTPRDPDTTIGRVDIWVERSSGLPLRVEVAARDDPAPVLITEFRDVDLTAPDAGVLVPAVPPGAGSVRTQAADLTGALRVRDPASPPDRLAGRDRVRLGGPGGSDELPGVGLYGTGLAGFALIPLPGRVARRAIDGATGAGGVPVAVPDGVAVRLSTPLMSVVIRGGAGRGRGGVLLVGTVAPEVLEQAARELPVRRRA</sequence>
<organism evidence="2 3">
    <name type="scientific">Pseudonocardia bannensis</name>
    <dbReference type="NCBI Taxonomy" id="630973"/>
    <lineage>
        <taxon>Bacteria</taxon>
        <taxon>Bacillati</taxon>
        <taxon>Actinomycetota</taxon>
        <taxon>Actinomycetes</taxon>
        <taxon>Pseudonocardiales</taxon>
        <taxon>Pseudonocardiaceae</taxon>
        <taxon>Pseudonocardia</taxon>
    </lineage>
</organism>
<dbReference type="Gene3D" id="2.50.20.10">
    <property type="entry name" value="Lipoprotein localisation LolA/LolB/LppX"/>
    <property type="match status" value="1"/>
</dbReference>
<dbReference type="RefSeq" id="WP_211170363.1">
    <property type="nucleotide sequence ID" value="NZ_JAAXKZ010000091.1"/>
</dbReference>
<evidence type="ECO:0008006" key="4">
    <source>
        <dbReference type="Google" id="ProtNLM"/>
    </source>
</evidence>